<dbReference type="PANTHER" id="PTHR14189:SF0">
    <property type="entry name" value="PROTEIN PHOSPHATASE METHYLESTERASE 1"/>
    <property type="match status" value="1"/>
</dbReference>
<evidence type="ECO:0000256" key="7">
    <source>
        <dbReference type="PIRSR" id="PIRSR022950-1"/>
    </source>
</evidence>
<feature type="compositionally biased region" description="Low complexity" evidence="8">
    <location>
        <begin position="36"/>
        <end position="51"/>
    </location>
</feature>
<feature type="active site" evidence="7">
    <location>
        <position position="230"/>
    </location>
</feature>
<dbReference type="Gene3D" id="3.40.50.1820">
    <property type="entry name" value="alpha/beta hydrolase"/>
    <property type="match status" value="1"/>
</dbReference>
<dbReference type="PIRSF" id="PIRSF022950">
    <property type="entry name" value="PPase_methylesterase_euk"/>
    <property type="match status" value="1"/>
</dbReference>
<comment type="function">
    <text evidence="6">Demethylates proteins that have been reversibly carboxymethylated.</text>
</comment>
<dbReference type="InterPro" id="IPR000073">
    <property type="entry name" value="AB_hydrolase_1"/>
</dbReference>
<sequence length="392" mass="42621">MSNLYKNAMQARIAKLPHPDTLAPFQNSEDEESEAADSIGALPGSGLGPPAMQVHLHGHSPSISPANNPRHRKPHAPKPEFAPISAAGFFKEAAQVAVPSRALDVRVYHTPAPAVDGTVMVCHHGAGYSGLSFACFAKEVAALSKSECGVLALDARRHGKTTSTDGNDEDLSIGVLVDDFFELLKTIFPDPSHSPTLLLVGHSMGGSVVVQACPRLQEAKYRIAGVAVLDVVEGSALEALPHMHSLLNARPDGFDSLEEAVEWHVSTNTIQNVNSARVSIPAVFKQVDKGPFPYTWRTPLRSTAPYWTSWFKGLSNKFLAARTARILILAGRDRLDKELMIGQMQGKFQQMVVPGVGHMLHEDDPTRIAEIMVEFWRRNERVIVGVKKVGEL</sequence>
<dbReference type="OrthoDB" id="194865at2759"/>
<protein>
    <recommendedName>
        <fullName evidence="2 6">Protein phosphatase methylesterase 1</fullName>
        <shortName evidence="6">PME-1</shortName>
        <ecNumber evidence="6">3.1.1.-</ecNumber>
    </recommendedName>
</protein>
<dbReference type="AlphaFoldDB" id="A0A8H5FMN8"/>
<evidence type="ECO:0000256" key="4">
    <source>
        <dbReference type="ARBA" id="ARBA00022801"/>
    </source>
</evidence>
<evidence type="ECO:0000256" key="6">
    <source>
        <dbReference type="PIRNR" id="PIRNR022950"/>
    </source>
</evidence>
<keyword evidence="4 6" id="KW-0378">Hydrolase</keyword>
<keyword evidence="3 6" id="KW-0719">Serine esterase</keyword>
<feature type="active site" evidence="7">
    <location>
        <position position="358"/>
    </location>
</feature>
<evidence type="ECO:0000256" key="1">
    <source>
        <dbReference type="ARBA" id="ARBA00008645"/>
    </source>
</evidence>
<dbReference type="PANTHER" id="PTHR14189">
    <property type="entry name" value="PROTEIN PHOSPHATASE METHYLESTERASE-1 RELATED"/>
    <property type="match status" value="1"/>
</dbReference>
<dbReference type="SUPFAM" id="SSF53474">
    <property type="entry name" value="alpha/beta-Hydrolases"/>
    <property type="match status" value="1"/>
</dbReference>
<dbReference type="EC" id="3.1.1.-" evidence="6"/>
<dbReference type="InterPro" id="IPR016812">
    <property type="entry name" value="PPase_methylesterase_euk"/>
</dbReference>
<feature type="region of interest" description="Disordered" evidence="8">
    <location>
        <begin position="15"/>
        <end position="77"/>
    </location>
</feature>
<evidence type="ECO:0000256" key="3">
    <source>
        <dbReference type="ARBA" id="ARBA00022487"/>
    </source>
</evidence>
<dbReference type="GO" id="GO:0051723">
    <property type="term" value="F:protein methylesterase activity"/>
    <property type="evidence" value="ECO:0007669"/>
    <property type="project" value="UniProtKB-EC"/>
</dbReference>
<name>A0A8H5FMN8_9AGAR</name>
<comment type="caution">
    <text evidence="10">The sequence shown here is derived from an EMBL/GenBank/DDBJ whole genome shotgun (WGS) entry which is preliminary data.</text>
</comment>
<evidence type="ECO:0000256" key="5">
    <source>
        <dbReference type="ARBA" id="ARBA00049203"/>
    </source>
</evidence>
<reference evidence="10 11" key="1">
    <citation type="journal article" date="2020" name="ISME J.">
        <title>Uncovering the hidden diversity of litter-decomposition mechanisms in mushroom-forming fungi.</title>
        <authorList>
            <person name="Floudas D."/>
            <person name="Bentzer J."/>
            <person name="Ahren D."/>
            <person name="Johansson T."/>
            <person name="Persson P."/>
            <person name="Tunlid A."/>
        </authorList>
    </citation>
    <scope>NUCLEOTIDE SEQUENCE [LARGE SCALE GENOMIC DNA]</scope>
    <source>
        <strain evidence="10 11">CBS 175.51</strain>
    </source>
</reference>
<evidence type="ECO:0000313" key="11">
    <source>
        <dbReference type="Proteomes" id="UP000541558"/>
    </source>
</evidence>
<accession>A0A8H5FMN8</accession>
<evidence type="ECO:0000313" key="10">
    <source>
        <dbReference type="EMBL" id="KAF5342479.1"/>
    </source>
</evidence>
<keyword evidence="11" id="KW-1185">Reference proteome</keyword>
<gene>
    <name evidence="10" type="ORF">D9611_001263</name>
</gene>
<organism evidence="10 11">
    <name type="scientific">Ephemerocybe angulata</name>
    <dbReference type="NCBI Taxonomy" id="980116"/>
    <lineage>
        <taxon>Eukaryota</taxon>
        <taxon>Fungi</taxon>
        <taxon>Dikarya</taxon>
        <taxon>Basidiomycota</taxon>
        <taxon>Agaricomycotina</taxon>
        <taxon>Agaricomycetes</taxon>
        <taxon>Agaricomycetidae</taxon>
        <taxon>Agaricales</taxon>
        <taxon>Agaricineae</taxon>
        <taxon>Psathyrellaceae</taxon>
        <taxon>Ephemerocybe</taxon>
    </lineage>
</organism>
<evidence type="ECO:0000259" key="9">
    <source>
        <dbReference type="Pfam" id="PF12697"/>
    </source>
</evidence>
<dbReference type="EMBL" id="JAACJK010000001">
    <property type="protein sequence ID" value="KAF5342479.1"/>
    <property type="molecule type" value="Genomic_DNA"/>
</dbReference>
<proteinExistence type="inferred from homology"/>
<comment type="similarity">
    <text evidence="1 6">Belongs to the AB hydrolase superfamily.</text>
</comment>
<evidence type="ECO:0000256" key="8">
    <source>
        <dbReference type="SAM" id="MobiDB-lite"/>
    </source>
</evidence>
<evidence type="ECO:0000256" key="2">
    <source>
        <dbReference type="ARBA" id="ARBA00020672"/>
    </source>
</evidence>
<dbReference type="InterPro" id="IPR029058">
    <property type="entry name" value="AB_hydrolase_fold"/>
</dbReference>
<dbReference type="Proteomes" id="UP000541558">
    <property type="component" value="Unassembled WGS sequence"/>
</dbReference>
<feature type="active site" evidence="7">
    <location>
        <position position="203"/>
    </location>
</feature>
<comment type="catalytic activity">
    <reaction evidence="5">
        <text>[phosphatase 2A protein]-C-terminal L-leucine methyl ester + H2O = [phosphatase 2A protein]-C-terminal L-leucine + methanol + H(+)</text>
        <dbReference type="Rhea" id="RHEA:48548"/>
        <dbReference type="Rhea" id="RHEA-COMP:12134"/>
        <dbReference type="Rhea" id="RHEA-COMP:12135"/>
        <dbReference type="ChEBI" id="CHEBI:15377"/>
        <dbReference type="ChEBI" id="CHEBI:15378"/>
        <dbReference type="ChEBI" id="CHEBI:17790"/>
        <dbReference type="ChEBI" id="CHEBI:90516"/>
        <dbReference type="ChEBI" id="CHEBI:90517"/>
        <dbReference type="EC" id="3.1.1.89"/>
    </reaction>
</comment>
<dbReference type="Pfam" id="PF12697">
    <property type="entry name" value="Abhydrolase_6"/>
    <property type="match status" value="1"/>
</dbReference>
<feature type="domain" description="AB hydrolase-1" evidence="9">
    <location>
        <begin position="121"/>
        <end position="370"/>
    </location>
</feature>